<reference evidence="1 2" key="1">
    <citation type="journal article" date="2023" name="Microbiol. Resour. Announc.">
        <title>Complete Genome Sequence of the First Colistin-Resistant Raoultella electrica Strain.</title>
        <authorList>
            <person name="Aldeia C."/>
            <person name="Campos-Madueno E.I."/>
            <person name="Sendi P."/>
            <person name="Endimiani A."/>
        </authorList>
    </citation>
    <scope>NUCLEOTIDE SEQUENCE [LARGE SCALE GENOMIC DNA]</scope>
    <source>
        <strain evidence="1 2">S2-IND-01-C</strain>
    </source>
</reference>
<evidence type="ECO:0000313" key="2">
    <source>
        <dbReference type="Proteomes" id="UP001210130"/>
    </source>
</evidence>
<dbReference type="RefSeq" id="WP_271207175.1">
    <property type="nucleotide sequence ID" value="NZ_CP112887.1"/>
</dbReference>
<dbReference type="EMBL" id="CP112887">
    <property type="protein sequence ID" value="WBW60096.1"/>
    <property type="molecule type" value="Genomic_DNA"/>
</dbReference>
<dbReference type="Proteomes" id="UP001210130">
    <property type="component" value="Chromosome"/>
</dbReference>
<accession>A0AAJ5UCX3</accession>
<evidence type="ECO:0008006" key="3">
    <source>
        <dbReference type="Google" id="ProtNLM"/>
    </source>
</evidence>
<organism evidence="1 2">
    <name type="scientific">Klebsiella electrica</name>
    <dbReference type="NCBI Taxonomy" id="1259973"/>
    <lineage>
        <taxon>Bacteria</taxon>
        <taxon>Pseudomonadati</taxon>
        <taxon>Pseudomonadota</taxon>
        <taxon>Gammaproteobacteria</taxon>
        <taxon>Enterobacterales</taxon>
        <taxon>Enterobacteriaceae</taxon>
        <taxon>Klebsiella/Raoultella group</taxon>
        <taxon>Klebsiella</taxon>
    </lineage>
</organism>
<proteinExistence type="predicted"/>
<sequence>MNNRDSIITKEQLTEWVSQLDLDGDCDATDHQLEALIRQSLVTMNSEPVAFVDKSWTLTYYQPPMNLGVKIGDNLYRREQPARDSCAIADVIAERQRQQSVKGFSAEQDDTYVGFQLSAAAICYIEPMEAENYWPADWYDDSFKPTDTRRNLIKAAALIIAEIERIDRTAGLQIKGADQ</sequence>
<gene>
    <name evidence="1" type="ORF">OR613_19025</name>
</gene>
<name>A0AAJ5UCX3_9ENTR</name>
<evidence type="ECO:0000313" key="1">
    <source>
        <dbReference type="EMBL" id="WBW60096.1"/>
    </source>
</evidence>
<keyword evidence="2" id="KW-1185">Reference proteome</keyword>
<protein>
    <recommendedName>
        <fullName evidence="3">Phage protein</fullName>
    </recommendedName>
</protein>
<dbReference type="AlphaFoldDB" id="A0AAJ5UCX3"/>